<dbReference type="Gene3D" id="3.40.710.10">
    <property type="entry name" value="DD-peptidase/beta-lactamase superfamily"/>
    <property type="match status" value="1"/>
</dbReference>
<dbReference type="AlphaFoldDB" id="A0A8J3I6L7"/>
<keyword evidence="2" id="KW-0378">Hydrolase</keyword>
<reference evidence="2" key="1">
    <citation type="submission" date="2020-10" db="EMBL/GenBank/DDBJ databases">
        <title>Taxonomic study of unclassified bacteria belonging to the class Ktedonobacteria.</title>
        <authorList>
            <person name="Yabe S."/>
            <person name="Wang C.M."/>
            <person name="Zheng Y."/>
            <person name="Sakai Y."/>
            <person name="Cavaletti L."/>
            <person name="Monciardini P."/>
            <person name="Donadio S."/>
        </authorList>
    </citation>
    <scope>NUCLEOTIDE SEQUENCE</scope>
    <source>
        <strain evidence="2">SOSP1-1</strain>
    </source>
</reference>
<proteinExistence type="predicted"/>
<dbReference type="InterPro" id="IPR012338">
    <property type="entry name" value="Beta-lactam/transpept-like"/>
</dbReference>
<organism evidence="2 3">
    <name type="scientific">Ktedonospora formicarum</name>
    <dbReference type="NCBI Taxonomy" id="2778364"/>
    <lineage>
        <taxon>Bacteria</taxon>
        <taxon>Bacillati</taxon>
        <taxon>Chloroflexota</taxon>
        <taxon>Ktedonobacteria</taxon>
        <taxon>Ktedonobacterales</taxon>
        <taxon>Ktedonobacteraceae</taxon>
        <taxon>Ktedonospora</taxon>
    </lineage>
</organism>
<name>A0A8J3I6L7_9CHLR</name>
<evidence type="ECO:0000259" key="1">
    <source>
        <dbReference type="Pfam" id="PF00144"/>
    </source>
</evidence>
<dbReference type="InterPro" id="IPR050789">
    <property type="entry name" value="Diverse_Enzym_Activities"/>
</dbReference>
<accession>A0A8J3I6L7</accession>
<evidence type="ECO:0000313" key="2">
    <source>
        <dbReference type="EMBL" id="GHO46818.1"/>
    </source>
</evidence>
<dbReference type="PANTHER" id="PTHR43283">
    <property type="entry name" value="BETA-LACTAMASE-RELATED"/>
    <property type="match status" value="1"/>
</dbReference>
<feature type="domain" description="Beta-lactamase-related" evidence="1">
    <location>
        <begin position="83"/>
        <end position="371"/>
    </location>
</feature>
<comment type="caution">
    <text evidence="2">The sequence shown here is derived from an EMBL/GenBank/DDBJ whole genome shotgun (WGS) entry which is preliminary data.</text>
</comment>
<dbReference type="SUPFAM" id="SSF56601">
    <property type="entry name" value="beta-lactamase/transpeptidase-like"/>
    <property type="match status" value="1"/>
</dbReference>
<dbReference type="Proteomes" id="UP000612362">
    <property type="component" value="Unassembled WGS sequence"/>
</dbReference>
<protein>
    <submittedName>
        <fullName evidence="2">6-aminohexanoate-dimer hydrolase</fullName>
    </submittedName>
</protein>
<dbReference type="InterPro" id="IPR001466">
    <property type="entry name" value="Beta-lactam-related"/>
</dbReference>
<evidence type="ECO:0000313" key="3">
    <source>
        <dbReference type="Proteomes" id="UP000612362"/>
    </source>
</evidence>
<gene>
    <name evidence="2" type="ORF">KSX_49810</name>
</gene>
<sequence length="390" mass="43997">MRGFPPSKEARVTHAQQLLGPYNRWSFQNIQKLNPTAEVWRGEGAVVHFDREPRDLDGISYQRRNGSRYTFGEMLELSYTDGIAVIHQGKMIYERYLNSMQAHTLHAWASGSKSMTGTLAAMLAHEGLFDLENQITYYLPELKESGFAGATVQQAMDMTTTVKFRRVEGGPLTAHPSMVEDWQYSVTLGWLAKPEKYTGPETSYELLATMYRDGEHGERFTYQTPNSDILAWIIKRLLNKPLADIMQERIWSKMGVERDAAWVVGPTTEETSGSGLITTLRDMARFGQMMLQKGRFNGKQIVPEAVIEDMERVALPGSHNPMPYHNQWWLANNEHGAYYALGYGGQILYIDPSAQLVVAKMSSYPVPVDGGEEFFHAFAALPALANELVK</sequence>
<dbReference type="PANTHER" id="PTHR43283:SF7">
    <property type="entry name" value="BETA-LACTAMASE-RELATED DOMAIN-CONTAINING PROTEIN"/>
    <property type="match status" value="1"/>
</dbReference>
<dbReference type="GO" id="GO:0016787">
    <property type="term" value="F:hydrolase activity"/>
    <property type="evidence" value="ECO:0007669"/>
    <property type="project" value="UniProtKB-KW"/>
</dbReference>
<keyword evidence="3" id="KW-1185">Reference proteome</keyword>
<dbReference type="Pfam" id="PF00144">
    <property type="entry name" value="Beta-lactamase"/>
    <property type="match status" value="1"/>
</dbReference>
<dbReference type="EMBL" id="BNJF01000002">
    <property type="protein sequence ID" value="GHO46818.1"/>
    <property type="molecule type" value="Genomic_DNA"/>
</dbReference>